<proteinExistence type="predicted"/>
<dbReference type="EMBL" id="KV425607">
    <property type="protein sequence ID" value="KZT21362.1"/>
    <property type="molecule type" value="Genomic_DNA"/>
</dbReference>
<sequence>MARGRPLVQLANTSQTPASLLSTSPLIIVSASSLKLTRRTSPTSKFVPDRRPEHEIHREAASTYANHEHSAPAGLDQYQYQYPSSQFEVPKSSKHACTMIDVSPPPPPSSTHCISPSTITVTDTLNHYIDYYSSPTNPSIHTQ</sequence>
<name>A0A165PQL0_9AGAM</name>
<dbReference type="Proteomes" id="UP000076761">
    <property type="component" value="Unassembled WGS sequence"/>
</dbReference>
<evidence type="ECO:0000313" key="1">
    <source>
        <dbReference type="EMBL" id="KZT21362.1"/>
    </source>
</evidence>
<keyword evidence="2" id="KW-1185">Reference proteome</keyword>
<evidence type="ECO:0000313" key="2">
    <source>
        <dbReference type="Proteomes" id="UP000076761"/>
    </source>
</evidence>
<protein>
    <submittedName>
        <fullName evidence="1">Uncharacterized protein</fullName>
    </submittedName>
</protein>
<reference evidence="1 2" key="1">
    <citation type="journal article" date="2016" name="Mol. Biol. Evol.">
        <title>Comparative Genomics of Early-Diverging Mushroom-Forming Fungi Provides Insights into the Origins of Lignocellulose Decay Capabilities.</title>
        <authorList>
            <person name="Nagy L.G."/>
            <person name="Riley R."/>
            <person name="Tritt A."/>
            <person name="Adam C."/>
            <person name="Daum C."/>
            <person name="Floudas D."/>
            <person name="Sun H."/>
            <person name="Yadav J.S."/>
            <person name="Pangilinan J."/>
            <person name="Larsson K.H."/>
            <person name="Matsuura K."/>
            <person name="Barry K."/>
            <person name="Labutti K."/>
            <person name="Kuo R."/>
            <person name="Ohm R.A."/>
            <person name="Bhattacharya S.S."/>
            <person name="Shirouzu T."/>
            <person name="Yoshinaga Y."/>
            <person name="Martin F.M."/>
            <person name="Grigoriev I.V."/>
            <person name="Hibbett D.S."/>
        </authorList>
    </citation>
    <scope>NUCLEOTIDE SEQUENCE [LARGE SCALE GENOMIC DNA]</scope>
    <source>
        <strain evidence="1 2">HHB14362 ss-1</strain>
    </source>
</reference>
<organism evidence="1 2">
    <name type="scientific">Neolentinus lepideus HHB14362 ss-1</name>
    <dbReference type="NCBI Taxonomy" id="1314782"/>
    <lineage>
        <taxon>Eukaryota</taxon>
        <taxon>Fungi</taxon>
        <taxon>Dikarya</taxon>
        <taxon>Basidiomycota</taxon>
        <taxon>Agaricomycotina</taxon>
        <taxon>Agaricomycetes</taxon>
        <taxon>Gloeophyllales</taxon>
        <taxon>Gloeophyllaceae</taxon>
        <taxon>Neolentinus</taxon>
    </lineage>
</organism>
<gene>
    <name evidence="1" type="ORF">NEOLEDRAFT_754974</name>
</gene>
<accession>A0A165PQL0</accession>
<dbReference type="InParanoid" id="A0A165PQL0"/>
<dbReference type="AlphaFoldDB" id="A0A165PQL0"/>